<comment type="similarity">
    <text evidence="3">Belongs to the acetyltransferase ATAT1 family.</text>
</comment>
<name>A0A2G8XR00_TOXGO</name>
<accession>A0A2G8XR00</accession>
<feature type="binding site" evidence="3">
    <location>
        <begin position="280"/>
        <end position="293"/>
    </location>
    <ligand>
        <name>acetyl-CoA</name>
        <dbReference type="ChEBI" id="CHEBI:57288"/>
    </ligand>
</feature>
<organism evidence="6 7">
    <name type="scientific">Toxoplasma gondii COUG</name>
    <dbReference type="NCBI Taxonomy" id="1074873"/>
    <lineage>
        <taxon>Eukaryota</taxon>
        <taxon>Sar</taxon>
        <taxon>Alveolata</taxon>
        <taxon>Apicomplexa</taxon>
        <taxon>Conoidasida</taxon>
        <taxon>Coccidia</taxon>
        <taxon>Eucoccidiorida</taxon>
        <taxon>Eimeriorina</taxon>
        <taxon>Sarcocystidae</taxon>
        <taxon>Toxoplasma</taxon>
    </lineage>
</organism>
<feature type="compositionally biased region" description="Basic and acidic residues" evidence="4">
    <location>
        <begin position="385"/>
        <end position="398"/>
    </location>
</feature>
<feature type="compositionally biased region" description="Basic and acidic residues" evidence="4">
    <location>
        <begin position="586"/>
        <end position="636"/>
    </location>
</feature>
<evidence type="ECO:0000313" key="6">
    <source>
        <dbReference type="EMBL" id="PIL97453.1"/>
    </source>
</evidence>
<dbReference type="Gene3D" id="3.40.630.30">
    <property type="match status" value="1"/>
</dbReference>
<dbReference type="EMBL" id="AGQR02003154">
    <property type="protein sequence ID" value="PIL97453.1"/>
    <property type="molecule type" value="Genomic_DNA"/>
</dbReference>
<feature type="site" description="Crucial for catalytic activity" evidence="3">
    <location>
        <position position="210"/>
    </location>
</feature>
<feature type="compositionally biased region" description="Basic and acidic residues" evidence="4">
    <location>
        <begin position="563"/>
        <end position="578"/>
    </location>
</feature>
<evidence type="ECO:0000256" key="2">
    <source>
        <dbReference type="ARBA" id="ARBA00023315"/>
    </source>
</evidence>
<comment type="caution">
    <text evidence="6">The sequence shown here is derived from an EMBL/GenBank/DDBJ whole genome shotgun (WGS) entry which is preliminary data.</text>
</comment>
<feature type="region of interest" description="Disordered" evidence="4">
    <location>
        <begin position="738"/>
        <end position="796"/>
    </location>
</feature>
<dbReference type="GO" id="GO:0005874">
    <property type="term" value="C:microtubule"/>
    <property type="evidence" value="ECO:0007669"/>
    <property type="project" value="InterPro"/>
</dbReference>
<evidence type="ECO:0000313" key="7">
    <source>
        <dbReference type="Proteomes" id="UP000236343"/>
    </source>
</evidence>
<evidence type="ECO:0000259" key="5">
    <source>
        <dbReference type="PROSITE" id="PS51730"/>
    </source>
</evidence>
<sequence>MEVPFEFLHCRGCAPPPPSMKRFQKEGASAPSSSPEPLQKLSLQSCSATFVLDRSLLSQIAAYSKCRPSSLSSSCSRPPSAAVAFDDRHRPSLSSCSSLPPAAATSSSLSTRPNAFCPRAFVFVEPLPSTSQDSSSSSAVSSSSSSAVSSSSSSAVSSSSSSSSSDRLPGGDGLKGAPGYWTQTGSESVNFLAFLRSSIDVLGEKSASAQSIQVAMTSLAKLEGDRQAPARRDEGAESVRLFLRVHKGVLSGFLKTGPKTLWIGNSSGMERINALSLLDFYVLESCQREGHGRRLFECMLATENVRPWQLAYDRPSPKLLSFLSKFFNLRDYIPQANHFVVFDKYFEEKENANEAEGPTKGENDLAGKRLLHSRAVHAVPVVAHTQDRDGDAFERSAEKNTTFRPSSLSGARLKPAPSMPSSSLLSSSLSPFSSEMSLSRSQGAPHRRLERQRASGASPMPGTASSVSTSSHPRDNASRNAFSCFSPILSSSVHSELKGLTRQAAFHRLLPTLQSRSSSLAGDRRDRRAPSPPRQASAGVSLHARLAQSCGASFREPGESEGNLERKLRDADTLKDAAKCTPAQRRGGDTQAKEEQRREERGTGERRNEEPERGEKRRDEQRREQQSSECRADLRRSSNSSCNEASEAYAVSKPATNVEDRQASGRLHAVELRGKQREALSSFETAEKAGTRPEGRLPSMTSGRLPAPFLERESFVNSAEKCNHTFYTSSSSFRPLFHSREERQDRDAFNKAESSYPTYPAPGPCSPAFRQSSSFAASLPPSAHALPPCNRSTSSSSSLSCLLSKSGVSRDFDRGGDGWSVGEKSSPAGIFEEGEREASRLRKYFHSTGDKAGDAAPTAEAPRERARGAEVHTERGPLKSRRGENEKETEKRIEKGLPGGGAHLRSVQVASLLNWS</sequence>
<feature type="compositionally biased region" description="Low complexity" evidence="4">
    <location>
        <begin position="134"/>
        <end position="165"/>
    </location>
</feature>
<dbReference type="InterPro" id="IPR038746">
    <property type="entry name" value="Atat"/>
</dbReference>
<feature type="region of interest" description="Disordered" evidence="4">
    <location>
        <begin position="516"/>
        <end position="705"/>
    </location>
</feature>
<reference evidence="6 7" key="1">
    <citation type="journal article" date="2016" name="Nat. Commun.">
        <title>Local admixture of amplified and diversified secreted pathogenesis determinants shapes mosaic Toxoplasma gondii genomes.</title>
        <authorList>
            <person name="Lorenzi H."/>
            <person name="Khan A."/>
            <person name="Behnke M.S."/>
            <person name="Namasivayam S."/>
            <person name="Swapna L.S."/>
            <person name="Hadjithomas M."/>
            <person name="Karamycheva S."/>
            <person name="Pinney D."/>
            <person name="Brunk B.P."/>
            <person name="Ajioka J.W."/>
            <person name="Ajzenberg D."/>
            <person name="Boothroyd J.C."/>
            <person name="Boyle J.P."/>
            <person name="Darde M.L."/>
            <person name="Diaz-Miranda M.A."/>
            <person name="Dubey J.P."/>
            <person name="Fritz H.M."/>
            <person name="Gennari S.M."/>
            <person name="Gregory B.D."/>
            <person name="Kim K."/>
            <person name="Saeij J.P."/>
            <person name="Su C."/>
            <person name="White M.W."/>
            <person name="Zhu X.Q."/>
            <person name="Howe D.K."/>
            <person name="Rosenthal B.M."/>
            <person name="Grigg M.E."/>
            <person name="Parkinson J."/>
            <person name="Liu L."/>
            <person name="Kissinger J.C."/>
            <person name="Roos D.S."/>
            <person name="Sibley L.D."/>
        </authorList>
    </citation>
    <scope>NUCLEOTIDE SEQUENCE [LARGE SCALE GENOMIC DNA]</scope>
    <source>
        <strain evidence="6 7">COUG</strain>
    </source>
</reference>
<dbReference type="InterPro" id="IPR007965">
    <property type="entry name" value="GNAT_ATAT"/>
</dbReference>
<feature type="region of interest" description="Disordered" evidence="4">
    <location>
        <begin position="129"/>
        <end position="179"/>
    </location>
</feature>
<dbReference type="Proteomes" id="UP000236343">
    <property type="component" value="Unassembled WGS sequence"/>
</dbReference>
<dbReference type="HAMAP" id="MF_03130">
    <property type="entry name" value="mec17"/>
    <property type="match status" value="1"/>
</dbReference>
<gene>
    <name evidence="6" type="ORF">TGCOUG_319600</name>
</gene>
<feature type="compositionally biased region" description="Basic and acidic residues" evidence="4">
    <location>
        <begin position="861"/>
        <end position="895"/>
    </location>
</feature>
<evidence type="ECO:0000256" key="3">
    <source>
        <dbReference type="HAMAP-Rule" id="MF_03130"/>
    </source>
</evidence>
<evidence type="ECO:0000256" key="4">
    <source>
        <dbReference type="SAM" id="MobiDB-lite"/>
    </source>
</evidence>
<evidence type="ECO:0000256" key="1">
    <source>
        <dbReference type="ARBA" id="ARBA00022679"/>
    </source>
</evidence>
<dbReference type="GO" id="GO:0070507">
    <property type="term" value="P:regulation of microtubule cytoskeleton organization"/>
    <property type="evidence" value="ECO:0007669"/>
    <property type="project" value="UniProtKB-UniRule"/>
</dbReference>
<dbReference type="PANTHER" id="PTHR12327:SF0">
    <property type="entry name" value="ALPHA-TUBULIN N-ACETYLTRANSFERASE 1"/>
    <property type="match status" value="1"/>
</dbReference>
<feature type="domain" description="N-acetyltransferase" evidence="5">
    <location>
        <begin position="146"/>
        <end position="346"/>
    </location>
</feature>
<feature type="compositionally biased region" description="Low complexity" evidence="4">
    <location>
        <begin position="637"/>
        <end position="648"/>
    </location>
</feature>
<feature type="region of interest" description="Disordered" evidence="4">
    <location>
        <begin position="379"/>
        <end position="478"/>
    </location>
</feature>
<feature type="compositionally biased region" description="Polar residues" evidence="4">
    <location>
        <begin position="399"/>
        <end position="409"/>
    </location>
</feature>
<keyword evidence="1 3" id="KW-0808">Transferase</keyword>
<feature type="region of interest" description="Disordered" evidence="4">
    <location>
        <begin position="812"/>
        <end position="905"/>
    </location>
</feature>
<comment type="catalytic activity">
    <reaction evidence="3">
        <text>L-lysyl-[alpha-tubulin] + acetyl-CoA = N(6)-acetyl-L-lysyl-[alpha-tubulin] + CoA + H(+)</text>
        <dbReference type="Rhea" id="RHEA:15277"/>
        <dbReference type="Rhea" id="RHEA-COMP:11278"/>
        <dbReference type="Rhea" id="RHEA-COMP:11279"/>
        <dbReference type="ChEBI" id="CHEBI:15378"/>
        <dbReference type="ChEBI" id="CHEBI:29969"/>
        <dbReference type="ChEBI" id="CHEBI:57287"/>
        <dbReference type="ChEBI" id="CHEBI:57288"/>
        <dbReference type="ChEBI" id="CHEBI:61930"/>
        <dbReference type="EC" id="2.3.1.108"/>
    </reaction>
</comment>
<comment type="function">
    <text evidence="3">Specifically acetylates 'Lys-40' in alpha-tubulin on the lumenal side of microtubules. Promotes microtubule destabilization and accelerates microtubule dynamics; this activity may be independent of acetylation activity. Acetylates alpha-tubulin with a slow enzymatic rate, due to a catalytic site that is not optimized for acetyl transfer. Enters the microtubule through each end and diffuses quickly throughout the lumen of microtubules. Acetylates only long/old microtubules because of its slow acetylation rate since it does not have time to act on dynamically unstable microtubules before the enzyme is released.</text>
</comment>
<feature type="compositionally biased region" description="Low complexity" evidence="4">
    <location>
        <begin position="415"/>
        <end position="441"/>
    </location>
</feature>
<feature type="binding site" evidence="3">
    <location>
        <begin position="316"/>
        <end position="325"/>
    </location>
    <ligand>
        <name>acetyl-CoA</name>
        <dbReference type="ChEBI" id="CHEBI:57288"/>
    </ligand>
</feature>
<dbReference type="EC" id="2.3.1.108" evidence="3"/>
<dbReference type="GO" id="GO:0019799">
    <property type="term" value="F:tubulin N-acetyltransferase activity"/>
    <property type="evidence" value="ECO:0007669"/>
    <property type="project" value="UniProtKB-UniRule"/>
</dbReference>
<feature type="compositionally biased region" description="Basic and acidic residues" evidence="4">
    <location>
        <begin position="685"/>
        <end position="695"/>
    </location>
</feature>
<proteinExistence type="inferred from homology"/>
<protein>
    <recommendedName>
        <fullName evidence="3">Alpha-tubulin N-acetyltransferase</fullName>
        <shortName evidence="3">Alpha-TAT</shortName>
        <shortName evidence="3">TAT</shortName>
        <ecNumber evidence="3">2.3.1.108</ecNumber>
    </recommendedName>
    <alternativeName>
        <fullName evidence="3">Acetyltransferase mec-17 homolog</fullName>
    </alternativeName>
</protein>
<dbReference type="Pfam" id="PF05301">
    <property type="entry name" value="Acetyltransf_16"/>
    <property type="match status" value="1"/>
</dbReference>
<dbReference type="PROSITE" id="PS51730">
    <property type="entry name" value="GNAT_ATAT"/>
    <property type="match status" value="1"/>
</dbReference>
<feature type="compositionally biased region" description="Basic and acidic residues" evidence="4">
    <location>
        <begin position="738"/>
        <end position="750"/>
    </location>
</feature>
<dbReference type="PANTHER" id="PTHR12327">
    <property type="entry name" value="ALPHA-TUBULIN N-ACETYLTRANSFERASE 1"/>
    <property type="match status" value="1"/>
</dbReference>
<feature type="compositionally biased region" description="Low complexity" evidence="4">
    <location>
        <begin position="772"/>
        <end position="796"/>
    </location>
</feature>
<feature type="region of interest" description="Disordered" evidence="4">
    <location>
        <begin position="14"/>
        <end position="39"/>
    </location>
</feature>
<keyword evidence="2 3" id="KW-0012">Acyltransferase</keyword>
<dbReference type="VEuPathDB" id="ToxoDB:TGCOUG_319600"/>
<feature type="compositionally biased region" description="Basic and acidic residues" evidence="4">
    <location>
        <begin position="658"/>
        <end position="678"/>
    </location>
</feature>
<dbReference type="AlphaFoldDB" id="A0A2G8XR00"/>